<dbReference type="PANTHER" id="PTHR32432:SF3">
    <property type="entry name" value="ETHANOLAMINE UTILIZATION PROTEIN EUTJ"/>
    <property type="match status" value="1"/>
</dbReference>
<dbReference type="Proteomes" id="UP000577956">
    <property type="component" value="Unassembled WGS sequence"/>
</dbReference>
<dbReference type="Gene3D" id="3.30.1490.300">
    <property type="match status" value="1"/>
</dbReference>
<dbReference type="AlphaFoldDB" id="A0A7Y9FCG2"/>
<keyword evidence="5" id="KW-1185">Reference proteome</keyword>
<dbReference type="PIRSF" id="PIRSF019169">
    <property type="entry name" value="PilM"/>
    <property type="match status" value="1"/>
</dbReference>
<dbReference type="InterPro" id="IPR005883">
    <property type="entry name" value="PilM"/>
</dbReference>
<dbReference type="CDD" id="cd24049">
    <property type="entry name" value="ASKHA_NBD_PilM"/>
    <property type="match status" value="1"/>
</dbReference>
<dbReference type="Gene3D" id="3.30.420.40">
    <property type="match status" value="2"/>
</dbReference>
<dbReference type="InterPro" id="IPR050696">
    <property type="entry name" value="FtsA/MreB"/>
</dbReference>
<dbReference type="PANTHER" id="PTHR32432">
    <property type="entry name" value="CELL DIVISION PROTEIN FTSA-RELATED"/>
    <property type="match status" value="1"/>
</dbReference>
<comment type="caution">
    <text evidence="3">The sequence shown here is derived from an EMBL/GenBank/DDBJ whole genome shotgun (WGS) entry which is preliminary data.</text>
</comment>
<proteinExistence type="predicted"/>
<dbReference type="EMBL" id="JACCBK010000001">
    <property type="protein sequence ID" value="NYD84690.1"/>
    <property type="molecule type" value="Genomic_DNA"/>
</dbReference>
<dbReference type="Proteomes" id="UP000618382">
    <property type="component" value="Unassembled WGS sequence"/>
</dbReference>
<name>A0A7Y9FCG2_9CELL</name>
<feature type="domain" description="SHS2" evidence="1">
    <location>
        <begin position="6"/>
        <end position="177"/>
    </location>
</feature>
<evidence type="ECO:0000313" key="2">
    <source>
        <dbReference type="EMBL" id="GIG31757.1"/>
    </source>
</evidence>
<gene>
    <name evidence="3" type="ORF">BKA21_000239</name>
    <name evidence="2" type="ORF">Col01nite_09160</name>
</gene>
<sequence length="352" mass="36455">MASTNVIGLDIGTSAVRAVEVAFGKGGPRAGGTLQRVGEVALPPGAVRDGEVNEPAVVSDALRRLWAQAKFTSKDVVLGVGNQRVVVRDIELPWMPPAELKASLPYQVQELLPVASGDALLDFLPVDEVDGPRGRMVKGMLVAAQRDVVVGNVLAVEGAGLRPSMVDLNAFALVRALARGDLAERTVAFVDVGARITNVVVASAGTPRLVRLLAQGGQHVTDAVAAAMALPQPEAEGLKRDIGVGFSAPPEYAPAVEAITSSCRTLVEGIRNTLVYWSSQHRETPVEALVVTGGGAHLPGLGQYLSSSSRIPVMLGDAFAGLRVGKTIDRSTLTGAESLLALPVGLAHGVAA</sequence>
<dbReference type="Pfam" id="PF11104">
    <property type="entry name" value="PilM_2"/>
    <property type="match status" value="1"/>
</dbReference>
<dbReference type="InterPro" id="IPR003494">
    <property type="entry name" value="SHS2_FtsA"/>
</dbReference>
<accession>A0A7Y9FCG2</accession>
<reference evidence="3 4" key="1">
    <citation type="submission" date="2020-07" db="EMBL/GenBank/DDBJ databases">
        <title>Sequencing the genomes of 1000 actinobacteria strains.</title>
        <authorList>
            <person name="Klenk H.-P."/>
        </authorList>
    </citation>
    <scope>NUCLEOTIDE SEQUENCE [LARGE SCALE GENOMIC DNA]</scope>
    <source>
        <strain evidence="3 4">DSM 24482</strain>
    </source>
</reference>
<dbReference type="GO" id="GO:0051301">
    <property type="term" value="P:cell division"/>
    <property type="evidence" value="ECO:0007669"/>
    <property type="project" value="InterPro"/>
</dbReference>
<dbReference type="RefSeq" id="WP_140458995.1">
    <property type="nucleotide sequence ID" value="NZ_BAABFI010000004.1"/>
</dbReference>
<dbReference type="SUPFAM" id="SSF53067">
    <property type="entry name" value="Actin-like ATPase domain"/>
    <property type="match status" value="2"/>
</dbReference>
<dbReference type="InterPro" id="IPR043129">
    <property type="entry name" value="ATPase_NBD"/>
</dbReference>
<dbReference type="SMART" id="SM00842">
    <property type="entry name" value="FtsA"/>
    <property type="match status" value="1"/>
</dbReference>
<evidence type="ECO:0000313" key="4">
    <source>
        <dbReference type="Proteomes" id="UP000577956"/>
    </source>
</evidence>
<evidence type="ECO:0000313" key="3">
    <source>
        <dbReference type="EMBL" id="NYD84690.1"/>
    </source>
</evidence>
<protein>
    <submittedName>
        <fullName evidence="3">Type IV pilus assembly protein PilM</fullName>
    </submittedName>
</protein>
<reference evidence="2 5" key="2">
    <citation type="submission" date="2021-01" db="EMBL/GenBank/DDBJ databases">
        <title>Whole genome shotgun sequence of Cellulomonas oligotrophica NBRC 109435.</title>
        <authorList>
            <person name="Komaki H."/>
            <person name="Tamura T."/>
        </authorList>
    </citation>
    <scope>NUCLEOTIDE SEQUENCE [LARGE SCALE GENOMIC DNA]</scope>
    <source>
        <strain evidence="2 5">NBRC 109435</strain>
    </source>
</reference>
<evidence type="ECO:0000259" key="1">
    <source>
        <dbReference type="SMART" id="SM00842"/>
    </source>
</evidence>
<organism evidence="3 4">
    <name type="scientific">Cellulomonas oligotrophica</name>
    <dbReference type="NCBI Taxonomy" id="931536"/>
    <lineage>
        <taxon>Bacteria</taxon>
        <taxon>Bacillati</taxon>
        <taxon>Actinomycetota</taxon>
        <taxon>Actinomycetes</taxon>
        <taxon>Micrococcales</taxon>
        <taxon>Cellulomonadaceae</taxon>
        <taxon>Cellulomonas</taxon>
    </lineage>
</organism>
<evidence type="ECO:0000313" key="5">
    <source>
        <dbReference type="Proteomes" id="UP000618382"/>
    </source>
</evidence>
<dbReference type="EMBL" id="BONN01000002">
    <property type="protein sequence ID" value="GIG31757.1"/>
    <property type="molecule type" value="Genomic_DNA"/>
</dbReference>
<dbReference type="NCBIfam" id="TIGR01175">
    <property type="entry name" value="pilM"/>
    <property type="match status" value="1"/>
</dbReference>